<dbReference type="KEGG" id="ypl:CH46_2283"/>
<dbReference type="KEGG" id="ypm:YP_0862"/>
<gene>
    <name evidence="1" type="ordered locus">YP_0862</name>
    <name evidence="2" type="ORF">NCTC5923_03119</name>
</gene>
<dbReference type="KEGG" id="ypw:CH59_3252"/>
<dbReference type="KEGG" id="ypj:CH55_1641"/>
<organism evidence="1 3">
    <name type="scientific">Yersinia pestis</name>
    <dbReference type="NCBI Taxonomy" id="632"/>
    <lineage>
        <taxon>Bacteria</taxon>
        <taxon>Pseudomonadati</taxon>
        <taxon>Pseudomonadota</taxon>
        <taxon>Gammaproteobacteria</taxon>
        <taxon>Enterobacterales</taxon>
        <taxon>Yersiniaceae</taxon>
        <taxon>Yersinia</taxon>
    </lineage>
</organism>
<dbReference type="EMBL" id="AE017042">
    <property type="protein sequence ID" value="AAS61120.1"/>
    <property type="molecule type" value="Genomic_DNA"/>
</dbReference>
<evidence type="ECO:0000313" key="4">
    <source>
        <dbReference type="Proteomes" id="UP000251879"/>
    </source>
</evidence>
<evidence type="ECO:0000313" key="2">
    <source>
        <dbReference type="EMBL" id="SQA46151.1"/>
    </source>
</evidence>
<dbReference type="EMBL" id="UAVH01000007">
    <property type="protein sequence ID" value="SQA46151.1"/>
    <property type="molecule type" value="Genomic_DNA"/>
</dbReference>
<protein>
    <submittedName>
        <fullName evidence="1">Uncharacterized protein</fullName>
    </submittedName>
</protein>
<reference evidence="3" key="2">
    <citation type="journal article" date="2004" name="DNA Res.">
        <title>Complete genome sequence of Yersinia pestis strain 91001, an isolate avirulent to humans.</title>
        <authorList>
            <person name="Song Y."/>
            <person name="Tong Z."/>
            <person name="Wang J."/>
            <person name="Wang L."/>
            <person name="Guo Z."/>
            <person name="Han Y."/>
            <person name="Zhang J."/>
            <person name="Pei D."/>
            <person name="Zhou D."/>
            <person name="Qin H."/>
            <person name="Pang X."/>
            <person name="Han Y."/>
            <person name="Zhai J."/>
            <person name="Li M."/>
            <person name="Cui B."/>
            <person name="Qi Z."/>
            <person name="Jin L."/>
            <person name="Dai R."/>
            <person name="Chen F."/>
            <person name="Li S."/>
            <person name="Ye C."/>
            <person name="Du Z."/>
            <person name="Lin W."/>
            <person name="Wang J."/>
            <person name="Yu J."/>
            <person name="Yang H."/>
            <person name="Wang J."/>
            <person name="Huang P."/>
            <person name="Yang R."/>
        </authorList>
    </citation>
    <scope>NUCLEOTIDE SEQUENCE [LARGE SCALE GENOMIC DNA]</scope>
    <source>
        <strain evidence="3">91001 / Biovar Mediaevalis</strain>
    </source>
</reference>
<evidence type="ECO:0000313" key="3">
    <source>
        <dbReference type="Proteomes" id="UP000001019"/>
    </source>
</evidence>
<dbReference type="PATRIC" id="fig|632.151.peg.3982"/>
<evidence type="ECO:0000313" key="1">
    <source>
        <dbReference type="EMBL" id="AAS61120.1"/>
    </source>
</evidence>
<dbReference type="HOGENOM" id="CLU_2793172_0_0_6"/>
<reference evidence="1" key="1">
    <citation type="submission" date="2003-04" db="EMBL/GenBank/DDBJ databases">
        <authorList>
            <person name="Song Y."/>
            <person name="Tong Z."/>
            <person name="Wang L."/>
            <person name="Han Y."/>
            <person name="Zhang J."/>
            <person name="Pei D."/>
            <person name="Wang J."/>
            <person name="Zhou D."/>
            <person name="Han Y."/>
            <person name="Pang X."/>
            <person name="Zhai J."/>
            <person name="Chen F."/>
            <person name="Qin H."/>
            <person name="Wang J."/>
            <person name="Li S."/>
            <person name="Guo Z."/>
            <person name="Ye C."/>
            <person name="Du Z."/>
            <person name="Lin W."/>
            <person name="Wang J."/>
            <person name="Yu J."/>
            <person name="Yang H."/>
            <person name="Wang J."/>
            <person name="Huang P."/>
            <person name="Yang R."/>
        </authorList>
    </citation>
    <scope>NUCLEOTIDE SEQUENCE</scope>
    <source>
        <strain evidence="1">91001</strain>
    </source>
</reference>
<dbReference type="AlphaFoldDB" id="A0A0H2W1H8"/>
<dbReference type="EnsemblBacteria" id="AAS61120">
    <property type="protein sequence ID" value="AAS61120"/>
    <property type="gene ID" value="YP_0862"/>
</dbReference>
<dbReference type="Proteomes" id="UP000001019">
    <property type="component" value="Chromosome"/>
</dbReference>
<reference evidence="2 4" key="4">
    <citation type="submission" date="2018-06" db="EMBL/GenBank/DDBJ databases">
        <authorList>
            <consortium name="Pathogen Informatics"/>
            <person name="Doyle S."/>
        </authorList>
    </citation>
    <scope>NUCLEOTIDE SEQUENCE [LARGE SCALE GENOMIC DNA]</scope>
    <source>
        <strain evidence="2 4">NCTC5923</strain>
    </source>
</reference>
<accession>A0A0H2W1H8</accession>
<dbReference type="Proteomes" id="UP000251879">
    <property type="component" value="Unassembled WGS sequence"/>
</dbReference>
<proteinExistence type="predicted"/>
<name>A0A0H2W1H8_YERPE</name>
<dbReference type="KEGG" id="ypv:BZ15_710"/>
<sequence>MDTKPYFNHGYNGVASTNFETDLQTKSITSLFIDNIFQDTWLLALTSRNRPGVTVNNALYQHCENMIEQVQKKLRSLRILG</sequence>
<reference evidence="1" key="3">
    <citation type="submission" date="2016-05" db="EMBL/GenBank/DDBJ databases">
        <title>Reannotation of Yersinia pestis strain 91001 based on omics data.</title>
        <authorList>
            <person name="Yiqing M."/>
        </authorList>
    </citation>
    <scope>NUCLEOTIDE SEQUENCE</scope>
    <source>
        <strain evidence="1">91001</strain>
    </source>
</reference>